<dbReference type="InterPro" id="IPR001789">
    <property type="entry name" value="Sig_transdc_resp-reg_receiver"/>
</dbReference>
<dbReference type="SUPFAM" id="SSF52172">
    <property type="entry name" value="CheY-like"/>
    <property type="match status" value="1"/>
</dbReference>
<evidence type="ECO:0000256" key="1">
    <source>
        <dbReference type="ARBA" id="ARBA00004496"/>
    </source>
</evidence>
<dbReference type="Gene3D" id="1.10.10.60">
    <property type="entry name" value="Homeodomain-like"/>
    <property type="match status" value="2"/>
</dbReference>
<name>A0ABU1ISW7_9BACL</name>
<evidence type="ECO:0000256" key="7">
    <source>
        <dbReference type="ARBA" id="ARBA00023163"/>
    </source>
</evidence>
<keyword evidence="3 8" id="KW-0597">Phosphoprotein</keyword>
<keyword evidence="4" id="KW-0902">Two-component regulatory system</keyword>
<evidence type="ECO:0000256" key="5">
    <source>
        <dbReference type="ARBA" id="ARBA00023015"/>
    </source>
</evidence>
<feature type="coiled-coil region" evidence="9">
    <location>
        <begin position="350"/>
        <end position="384"/>
    </location>
</feature>
<evidence type="ECO:0000256" key="2">
    <source>
        <dbReference type="ARBA" id="ARBA00022490"/>
    </source>
</evidence>
<dbReference type="Gene3D" id="3.40.50.2300">
    <property type="match status" value="1"/>
</dbReference>
<dbReference type="InterPro" id="IPR009057">
    <property type="entry name" value="Homeodomain-like_sf"/>
</dbReference>
<dbReference type="InterPro" id="IPR020449">
    <property type="entry name" value="Tscrpt_reg_AraC-type_HTH"/>
</dbReference>
<feature type="domain" description="HTH araC/xylS-type" evidence="10">
    <location>
        <begin position="431"/>
        <end position="532"/>
    </location>
</feature>
<keyword evidence="6" id="KW-0238">DNA-binding</keyword>
<organism evidence="12 13">
    <name type="scientific">Paenibacillus hunanensis</name>
    <dbReference type="NCBI Taxonomy" id="539262"/>
    <lineage>
        <taxon>Bacteria</taxon>
        <taxon>Bacillati</taxon>
        <taxon>Bacillota</taxon>
        <taxon>Bacilli</taxon>
        <taxon>Bacillales</taxon>
        <taxon>Paenibacillaceae</taxon>
        <taxon>Paenibacillus</taxon>
    </lineage>
</organism>
<dbReference type="Pfam" id="PF00072">
    <property type="entry name" value="Response_reg"/>
    <property type="match status" value="1"/>
</dbReference>
<sequence length="549" mass="64261">MKVLIVDDEVTIHRQLEQCLDWAQYGWEIVGHAYNGEEACQIVEQQQPDVILTDIRMPHMDGLQFLTWLKQSPSHAKVVVLSGYGDYEYSRAAFLLQVTDYLLKPVNEAELLHLLSRLEVELLQESQSRYQHREQQVALYQGLQLMQDEWISHLLNTHTRNENEIIVEAEQLKITVPEEAYHIVMIKLLDVNSSIVSRYQSDKGSFYFAVRNIVRESMAVYDEQTDIFRNLNGYHEFLFFQPAEKDRLTLQHMLKKIQVALSSYLRVSVKLGISARKKRIIAMESAYQEARHAVKQLRLGDRDTIAFYDELAGPAAVYPHAAAWEEVHEWLHMMLTTGALHSQMSLIDKLDQLLENSQLEQMTINELQTNITRLLQRLESEQKDEHTLMLLAQIRSSMQELDLEQMKHRLYELITYHMNQSSEQTKSKTARQLISQIKRYASEHYCTVTLEEISRRFFINKNYFCTLFKEENEESFLEFLTRIRMEQAKKLLLNTDLKTYEVAARVGYADARYFSQVFKRATGIQPSQFKQEQLGGKDGEVLNNFRSVE</sequence>
<keyword evidence="9" id="KW-0175">Coiled coil</keyword>
<evidence type="ECO:0000259" key="11">
    <source>
        <dbReference type="PROSITE" id="PS50110"/>
    </source>
</evidence>
<comment type="subcellular location">
    <subcellularLocation>
        <location evidence="1">Cytoplasm</location>
    </subcellularLocation>
</comment>
<dbReference type="PRINTS" id="PR00032">
    <property type="entry name" value="HTHARAC"/>
</dbReference>
<reference evidence="12 13" key="1">
    <citation type="submission" date="2023-07" db="EMBL/GenBank/DDBJ databases">
        <title>Genomic Encyclopedia of Type Strains, Phase IV (KMG-IV): sequencing the most valuable type-strain genomes for metagenomic binning, comparative biology and taxonomic classification.</title>
        <authorList>
            <person name="Goeker M."/>
        </authorList>
    </citation>
    <scope>NUCLEOTIDE SEQUENCE [LARGE SCALE GENOMIC DNA]</scope>
    <source>
        <strain evidence="12 13">DSM 22170</strain>
    </source>
</reference>
<accession>A0ABU1ISW7</accession>
<evidence type="ECO:0000313" key="13">
    <source>
        <dbReference type="Proteomes" id="UP001185028"/>
    </source>
</evidence>
<keyword evidence="2" id="KW-0963">Cytoplasm</keyword>
<evidence type="ECO:0000256" key="3">
    <source>
        <dbReference type="ARBA" id="ARBA00022553"/>
    </source>
</evidence>
<proteinExistence type="predicted"/>
<evidence type="ECO:0000256" key="6">
    <source>
        <dbReference type="ARBA" id="ARBA00023125"/>
    </source>
</evidence>
<dbReference type="PROSITE" id="PS01124">
    <property type="entry name" value="HTH_ARAC_FAMILY_2"/>
    <property type="match status" value="1"/>
</dbReference>
<dbReference type="PROSITE" id="PS50110">
    <property type="entry name" value="RESPONSE_REGULATORY"/>
    <property type="match status" value="1"/>
</dbReference>
<comment type="caution">
    <text evidence="12">The sequence shown here is derived from an EMBL/GenBank/DDBJ whole genome shotgun (WGS) entry which is preliminary data.</text>
</comment>
<dbReference type="SMART" id="SM00448">
    <property type="entry name" value="REC"/>
    <property type="match status" value="1"/>
</dbReference>
<keyword evidence="13" id="KW-1185">Reference proteome</keyword>
<dbReference type="SUPFAM" id="SSF46689">
    <property type="entry name" value="Homeodomain-like"/>
    <property type="match status" value="1"/>
</dbReference>
<dbReference type="Pfam" id="PF12833">
    <property type="entry name" value="HTH_18"/>
    <property type="match status" value="1"/>
</dbReference>
<evidence type="ECO:0000256" key="9">
    <source>
        <dbReference type="SAM" id="Coils"/>
    </source>
</evidence>
<dbReference type="PANTHER" id="PTHR42713">
    <property type="entry name" value="HISTIDINE KINASE-RELATED"/>
    <property type="match status" value="1"/>
</dbReference>
<dbReference type="RefSeq" id="WP_188774808.1">
    <property type="nucleotide sequence ID" value="NZ_BMMB01000003.1"/>
</dbReference>
<dbReference type="InterPro" id="IPR011006">
    <property type="entry name" value="CheY-like_superfamily"/>
</dbReference>
<gene>
    <name evidence="12" type="ORF">JOC58_000227</name>
</gene>
<dbReference type="InterPro" id="IPR051552">
    <property type="entry name" value="HptR"/>
</dbReference>
<dbReference type="InterPro" id="IPR018060">
    <property type="entry name" value="HTH_AraC"/>
</dbReference>
<dbReference type="EMBL" id="JAVDQH010000001">
    <property type="protein sequence ID" value="MDR6242343.1"/>
    <property type="molecule type" value="Genomic_DNA"/>
</dbReference>
<keyword evidence="7" id="KW-0804">Transcription</keyword>
<dbReference type="CDD" id="cd17536">
    <property type="entry name" value="REC_YesN-like"/>
    <property type="match status" value="1"/>
</dbReference>
<dbReference type="SMART" id="SM00342">
    <property type="entry name" value="HTH_ARAC"/>
    <property type="match status" value="1"/>
</dbReference>
<protein>
    <submittedName>
        <fullName evidence="12">Two-component system response regulator YesN</fullName>
    </submittedName>
</protein>
<feature type="domain" description="Response regulatory" evidence="11">
    <location>
        <begin position="2"/>
        <end position="119"/>
    </location>
</feature>
<keyword evidence="5" id="KW-0805">Transcription regulation</keyword>
<dbReference type="Proteomes" id="UP001185028">
    <property type="component" value="Unassembled WGS sequence"/>
</dbReference>
<evidence type="ECO:0000259" key="10">
    <source>
        <dbReference type="PROSITE" id="PS01124"/>
    </source>
</evidence>
<feature type="modified residue" description="4-aspartylphosphate" evidence="8">
    <location>
        <position position="54"/>
    </location>
</feature>
<evidence type="ECO:0000256" key="8">
    <source>
        <dbReference type="PROSITE-ProRule" id="PRU00169"/>
    </source>
</evidence>
<evidence type="ECO:0000313" key="12">
    <source>
        <dbReference type="EMBL" id="MDR6242343.1"/>
    </source>
</evidence>
<dbReference type="PANTHER" id="PTHR42713:SF3">
    <property type="entry name" value="TRANSCRIPTIONAL REGULATORY PROTEIN HPTR"/>
    <property type="match status" value="1"/>
</dbReference>
<evidence type="ECO:0000256" key="4">
    <source>
        <dbReference type="ARBA" id="ARBA00023012"/>
    </source>
</evidence>